<name>A0A9N9DDH5_FUNMO</name>
<accession>A0A9N9DDH5</accession>
<protein>
    <submittedName>
        <fullName evidence="2">13168_t:CDS:1</fullName>
    </submittedName>
</protein>
<dbReference type="Proteomes" id="UP000789375">
    <property type="component" value="Unassembled WGS sequence"/>
</dbReference>
<dbReference type="EMBL" id="CAJVPP010003529">
    <property type="protein sequence ID" value="CAG8631574.1"/>
    <property type="molecule type" value="Genomic_DNA"/>
</dbReference>
<gene>
    <name evidence="2" type="ORF">FMOSSE_LOCUS10514</name>
</gene>
<proteinExistence type="predicted"/>
<evidence type="ECO:0000313" key="2">
    <source>
        <dbReference type="EMBL" id="CAG8631574.1"/>
    </source>
</evidence>
<dbReference type="InterPro" id="IPR013083">
    <property type="entry name" value="Znf_RING/FYVE/PHD"/>
</dbReference>
<feature type="compositionally biased region" description="Polar residues" evidence="1">
    <location>
        <begin position="150"/>
        <end position="164"/>
    </location>
</feature>
<reference evidence="2" key="1">
    <citation type="submission" date="2021-06" db="EMBL/GenBank/DDBJ databases">
        <authorList>
            <person name="Kallberg Y."/>
            <person name="Tangrot J."/>
            <person name="Rosling A."/>
        </authorList>
    </citation>
    <scope>NUCLEOTIDE SEQUENCE</scope>
    <source>
        <strain evidence="2">87-6 pot B 2015</strain>
    </source>
</reference>
<organism evidence="2 3">
    <name type="scientific">Funneliformis mosseae</name>
    <name type="common">Endomycorrhizal fungus</name>
    <name type="synonym">Glomus mosseae</name>
    <dbReference type="NCBI Taxonomy" id="27381"/>
    <lineage>
        <taxon>Eukaryota</taxon>
        <taxon>Fungi</taxon>
        <taxon>Fungi incertae sedis</taxon>
        <taxon>Mucoromycota</taxon>
        <taxon>Glomeromycotina</taxon>
        <taxon>Glomeromycetes</taxon>
        <taxon>Glomerales</taxon>
        <taxon>Glomeraceae</taxon>
        <taxon>Funneliformis</taxon>
    </lineage>
</organism>
<dbReference type="SUPFAM" id="SSF57850">
    <property type="entry name" value="RING/U-box"/>
    <property type="match status" value="1"/>
</dbReference>
<feature type="region of interest" description="Disordered" evidence="1">
    <location>
        <begin position="137"/>
        <end position="178"/>
    </location>
</feature>
<keyword evidence="3" id="KW-1185">Reference proteome</keyword>
<dbReference type="AlphaFoldDB" id="A0A9N9DDH5"/>
<feature type="compositionally biased region" description="Basic and acidic residues" evidence="1">
    <location>
        <begin position="165"/>
        <end position="176"/>
    </location>
</feature>
<evidence type="ECO:0000256" key="1">
    <source>
        <dbReference type="SAM" id="MobiDB-lite"/>
    </source>
</evidence>
<evidence type="ECO:0000313" key="3">
    <source>
        <dbReference type="Proteomes" id="UP000789375"/>
    </source>
</evidence>
<sequence>MNKSQIIALSINILKSIPETLARNVQIPKVDPCLLCEEELLSNSSNPIKEFTLALCGHIFYQKCLEKHLVNGEVICLNKECNKDIETFLSPRLEKNKDKEIKLQESIRSSVDETNATTTELTNSIATTVITAKQVDSDQTPVNDVDNPLEQGSQLTNSTKTSLDQTRETDLGKGEEEVPEVVVEETVLDQEIDVDNTGDVVEDESENENEVEVQVNLDTANKKWANTSTANPSAKKAKTKVEDSRTLKNLIQELTFNTLKVSEVREKEGLFRLQQEVGNSRIFLTLYSRITNA</sequence>
<dbReference type="Gene3D" id="3.30.40.10">
    <property type="entry name" value="Zinc/RING finger domain, C3HC4 (zinc finger)"/>
    <property type="match status" value="1"/>
</dbReference>
<comment type="caution">
    <text evidence="2">The sequence shown here is derived from an EMBL/GenBank/DDBJ whole genome shotgun (WGS) entry which is preliminary data.</text>
</comment>